<feature type="transmembrane region" description="Helical" evidence="6">
    <location>
        <begin position="191"/>
        <end position="211"/>
    </location>
</feature>
<accession>A0A3A3G7T8</accession>
<evidence type="ECO:0000313" key="9">
    <source>
        <dbReference type="EMBL" id="RJF98215.1"/>
    </source>
</evidence>
<organism evidence="9 10">
    <name type="scientific">Noviherbaspirillum saxi</name>
    <dbReference type="NCBI Taxonomy" id="2320863"/>
    <lineage>
        <taxon>Bacteria</taxon>
        <taxon>Pseudomonadati</taxon>
        <taxon>Pseudomonadota</taxon>
        <taxon>Betaproteobacteria</taxon>
        <taxon>Burkholderiales</taxon>
        <taxon>Oxalobacteraceae</taxon>
        <taxon>Noviherbaspirillum</taxon>
    </lineage>
</organism>
<dbReference type="PROSITE" id="PS50111">
    <property type="entry name" value="CHEMOTAXIS_TRANSDUC_2"/>
    <property type="match status" value="1"/>
</dbReference>
<dbReference type="GO" id="GO:0005886">
    <property type="term" value="C:plasma membrane"/>
    <property type="evidence" value="ECO:0007669"/>
    <property type="project" value="TreeGrafter"/>
</dbReference>
<dbReference type="InterPro" id="IPR003660">
    <property type="entry name" value="HAMP_dom"/>
</dbReference>
<evidence type="ECO:0000313" key="10">
    <source>
        <dbReference type="Proteomes" id="UP000265955"/>
    </source>
</evidence>
<protein>
    <submittedName>
        <fullName evidence="9">HAMP domain-containing protein</fullName>
    </submittedName>
</protein>
<reference evidence="10" key="1">
    <citation type="submission" date="2018-09" db="EMBL/GenBank/DDBJ databases">
        <authorList>
            <person name="Zhu H."/>
        </authorList>
    </citation>
    <scope>NUCLEOTIDE SEQUENCE [LARGE SCALE GENOMIC DNA]</scope>
    <source>
        <strain evidence="10">K1R23-30</strain>
    </source>
</reference>
<dbReference type="SMART" id="SM00304">
    <property type="entry name" value="HAMP"/>
    <property type="match status" value="1"/>
</dbReference>
<dbReference type="PANTHER" id="PTHR43531">
    <property type="entry name" value="PROTEIN ICFG"/>
    <property type="match status" value="1"/>
</dbReference>
<evidence type="ECO:0000256" key="5">
    <source>
        <dbReference type="SAM" id="Coils"/>
    </source>
</evidence>
<comment type="subcellular location">
    <subcellularLocation>
        <location evidence="1">Membrane</location>
    </subcellularLocation>
</comment>
<dbReference type="AlphaFoldDB" id="A0A3A3G7T8"/>
<evidence type="ECO:0000256" key="4">
    <source>
        <dbReference type="PROSITE-ProRule" id="PRU00284"/>
    </source>
</evidence>
<feature type="domain" description="Methyl-accepting transducer" evidence="7">
    <location>
        <begin position="269"/>
        <end position="498"/>
    </location>
</feature>
<dbReference type="PROSITE" id="PS50885">
    <property type="entry name" value="HAMP"/>
    <property type="match status" value="1"/>
</dbReference>
<sequence>MNFNNLGISAKLWLAVSAMLLALASMIVVAVTRSAAAQHKADVLYIQNDAKIRAASQWDNHVAVELARAHATVISKGNEVEAAFKSMSDGDAKKYLELQKSLEEMPLSPDDREQMKKIAGERDAMRQSLDKALALKRAGDADGATALFDRECKPLMDNYLQSVRDFARMQQIAADKVRAMFSEARQSNQKIAVMTTVLIIIFSIAGTAILIRSIRRPLTRAVEVANRIAQGDLSTVEETKRGDEFGEMMRALKAMNESLVRIVSEVRSGADAIATASSQIAAGNLDLSSRTEQQAGSLEETASSMEELTSTVKQNADNASQANQLAASASEVAIKGGVVVSQVVDTMNAINQSSKKIVDIISVIDGIAFQTNILALNAAVEAARAGELGCGFAVVAAEVRSLAQRSAGAAKEIKQLIGDSVEKVDAGGKLVGQAGLTMDEIVASVKRVTDIMSEIAIASAEQTSGIEQVNHAITQMDQATQENAALVEQAAAASTTMQEQASKLAQVVGVFNLAGVQASSAPVAMAVAVGPSHASRMATPVRGLSATPRVALGRASHAKWIPMRK</sequence>
<evidence type="ECO:0000259" key="8">
    <source>
        <dbReference type="PROSITE" id="PS50885"/>
    </source>
</evidence>
<dbReference type="Pfam" id="PF00015">
    <property type="entry name" value="MCPsignal"/>
    <property type="match status" value="1"/>
</dbReference>
<dbReference type="GO" id="GO:0007165">
    <property type="term" value="P:signal transduction"/>
    <property type="evidence" value="ECO:0007669"/>
    <property type="project" value="UniProtKB-KW"/>
</dbReference>
<evidence type="ECO:0000256" key="3">
    <source>
        <dbReference type="ARBA" id="ARBA00029447"/>
    </source>
</evidence>
<feature type="domain" description="HAMP" evidence="8">
    <location>
        <begin position="212"/>
        <end position="264"/>
    </location>
</feature>
<dbReference type="InterPro" id="IPR004089">
    <property type="entry name" value="MCPsignal_dom"/>
</dbReference>
<evidence type="ECO:0000256" key="1">
    <source>
        <dbReference type="ARBA" id="ARBA00004370"/>
    </source>
</evidence>
<dbReference type="Proteomes" id="UP000265955">
    <property type="component" value="Unassembled WGS sequence"/>
</dbReference>
<dbReference type="CDD" id="cd06225">
    <property type="entry name" value="HAMP"/>
    <property type="match status" value="1"/>
</dbReference>
<keyword evidence="2" id="KW-0488">Methylation</keyword>
<dbReference type="OrthoDB" id="5441488at2"/>
<gene>
    <name evidence="9" type="ORF">D3871_06605</name>
</gene>
<dbReference type="GO" id="GO:0004888">
    <property type="term" value="F:transmembrane signaling receptor activity"/>
    <property type="evidence" value="ECO:0007669"/>
    <property type="project" value="TreeGrafter"/>
</dbReference>
<dbReference type="Pfam" id="PF12729">
    <property type="entry name" value="4HB_MCP_1"/>
    <property type="match status" value="1"/>
</dbReference>
<dbReference type="Gene3D" id="1.10.287.950">
    <property type="entry name" value="Methyl-accepting chemotaxis protein"/>
    <property type="match status" value="1"/>
</dbReference>
<dbReference type="PANTHER" id="PTHR43531:SF14">
    <property type="entry name" value="METHYL-ACCEPTING CHEMOTAXIS PROTEIN I-RELATED"/>
    <property type="match status" value="1"/>
</dbReference>
<keyword evidence="6" id="KW-1133">Transmembrane helix</keyword>
<dbReference type="GO" id="GO:0006935">
    <property type="term" value="P:chemotaxis"/>
    <property type="evidence" value="ECO:0007669"/>
    <property type="project" value="TreeGrafter"/>
</dbReference>
<keyword evidence="10" id="KW-1185">Reference proteome</keyword>
<dbReference type="InterPro" id="IPR047347">
    <property type="entry name" value="YvaQ-like_sensor"/>
</dbReference>
<evidence type="ECO:0000259" key="7">
    <source>
        <dbReference type="PROSITE" id="PS50111"/>
    </source>
</evidence>
<keyword evidence="5" id="KW-0175">Coiled coil</keyword>
<dbReference type="InterPro" id="IPR051310">
    <property type="entry name" value="MCP_chemotaxis"/>
</dbReference>
<comment type="caution">
    <text evidence="9">The sequence shown here is derived from an EMBL/GenBank/DDBJ whole genome shotgun (WGS) entry which is preliminary data.</text>
</comment>
<dbReference type="CDD" id="cd11386">
    <property type="entry name" value="MCP_signal"/>
    <property type="match status" value="1"/>
</dbReference>
<proteinExistence type="inferred from homology"/>
<dbReference type="SUPFAM" id="SSF58104">
    <property type="entry name" value="Methyl-accepting chemotaxis protein (MCP) signaling domain"/>
    <property type="match status" value="1"/>
</dbReference>
<keyword evidence="6" id="KW-0472">Membrane</keyword>
<dbReference type="FunFam" id="1.10.287.950:FF:000001">
    <property type="entry name" value="Methyl-accepting chemotaxis sensory transducer"/>
    <property type="match status" value="1"/>
</dbReference>
<dbReference type="Pfam" id="PF00672">
    <property type="entry name" value="HAMP"/>
    <property type="match status" value="1"/>
</dbReference>
<keyword evidence="4" id="KW-0807">Transducer</keyword>
<evidence type="ECO:0000256" key="6">
    <source>
        <dbReference type="SAM" id="Phobius"/>
    </source>
</evidence>
<evidence type="ECO:0000256" key="2">
    <source>
        <dbReference type="ARBA" id="ARBA00022481"/>
    </source>
</evidence>
<dbReference type="RefSeq" id="WP_119768168.1">
    <property type="nucleotide sequence ID" value="NZ_QYUO01000001.1"/>
</dbReference>
<comment type="similarity">
    <text evidence="3">Belongs to the methyl-accepting chemotaxis (MCP) protein family.</text>
</comment>
<dbReference type="CDD" id="cd19411">
    <property type="entry name" value="MCP2201-like_sensor"/>
    <property type="match status" value="1"/>
</dbReference>
<dbReference type="InterPro" id="IPR024478">
    <property type="entry name" value="HlyB_4HB_MCP"/>
</dbReference>
<dbReference type="SMART" id="SM00283">
    <property type="entry name" value="MA"/>
    <property type="match status" value="1"/>
</dbReference>
<name>A0A3A3G7T8_9BURK</name>
<keyword evidence="6" id="KW-0812">Transmembrane</keyword>
<dbReference type="EMBL" id="QYUO01000001">
    <property type="protein sequence ID" value="RJF98215.1"/>
    <property type="molecule type" value="Genomic_DNA"/>
</dbReference>
<feature type="coiled-coil region" evidence="5">
    <location>
        <begin position="469"/>
        <end position="496"/>
    </location>
</feature>
<feature type="transmembrane region" description="Helical" evidence="6">
    <location>
        <begin position="12"/>
        <end position="31"/>
    </location>
</feature>